<name>A0ABV9NLG3_9GAMM</name>
<dbReference type="Proteomes" id="UP001595892">
    <property type="component" value="Unassembled WGS sequence"/>
</dbReference>
<dbReference type="PANTHER" id="PTHR40254">
    <property type="entry name" value="BLR0577 PROTEIN"/>
    <property type="match status" value="1"/>
</dbReference>
<evidence type="ECO:0000313" key="2">
    <source>
        <dbReference type="EMBL" id="MFC4728665.1"/>
    </source>
</evidence>
<gene>
    <name evidence="2" type="ORF">ACFO3Q_10840</name>
</gene>
<evidence type="ECO:0000259" key="1">
    <source>
        <dbReference type="Pfam" id="PF13454"/>
    </source>
</evidence>
<protein>
    <submittedName>
        <fullName evidence="2">FAD/NAD(P)-binding protein</fullName>
    </submittedName>
</protein>
<dbReference type="EMBL" id="JBHSGG010000030">
    <property type="protein sequence ID" value="MFC4728665.1"/>
    <property type="molecule type" value="Genomic_DNA"/>
</dbReference>
<feature type="domain" description="FAD-dependent urate hydroxylase HpyO/Asp monooxygenase CreE-like FAD/NAD(P)-binding" evidence="1">
    <location>
        <begin position="8"/>
        <end position="153"/>
    </location>
</feature>
<organism evidence="2 3">
    <name type="scientific">Coralloluteibacterium thermophilum</name>
    <dbReference type="NCBI Taxonomy" id="2707049"/>
    <lineage>
        <taxon>Bacteria</taxon>
        <taxon>Pseudomonadati</taxon>
        <taxon>Pseudomonadota</taxon>
        <taxon>Gammaproteobacteria</taxon>
        <taxon>Lysobacterales</taxon>
        <taxon>Lysobacteraceae</taxon>
        <taxon>Coralloluteibacterium</taxon>
    </lineage>
</organism>
<reference evidence="3" key="1">
    <citation type="journal article" date="2019" name="Int. J. Syst. Evol. Microbiol.">
        <title>The Global Catalogue of Microorganisms (GCM) 10K type strain sequencing project: providing services to taxonomists for standard genome sequencing and annotation.</title>
        <authorList>
            <consortium name="The Broad Institute Genomics Platform"/>
            <consortium name="The Broad Institute Genome Sequencing Center for Infectious Disease"/>
            <person name="Wu L."/>
            <person name="Ma J."/>
        </authorList>
    </citation>
    <scope>NUCLEOTIDE SEQUENCE [LARGE SCALE GENOMIC DNA]</scope>
    <source>
        <strain evidence="3">CGMCC 1.13574</strain>
    </source>
</reference>
<dbReference type="SUPFAM" id="SSF51905">
    <property type="entry name" value="FAD/NAD(P)-binding domain"/>
    <property type="match status" value="2"/>
</dbReference>
<accession>A0ABV9NLG3</accession>
<dbReference type="PRINTS" id="PR00368">
    <property type="entry name" value="FADPNR"/>
</dbReference>
<evidence type="ECO:0000313" key="3">
    <source>
        <dbReference type="Proteomes" id="UP001595892"/>
    </source>
</evidence>
<dbReference type="Gene3D" id="3.50.50.60">
    <property type="entry name" value="FAD/NAD(P)-binding domain"/>
    <property type="match status" value="1"/>
</dbReference>
<sequence length="440" mass="46263">MPTHALLIVGGGAGGALVALHALRRAPAGARILLVEPAATLAAGIAYATRWPEHLLNVPAGRMSAFPDAPGDFVAALAEDGHADPDHLAHVYAPRRDYGAYLRARLSAARAASAARFEVVHGRAVALDPATGGIVLDDGRRFEGDTVALALGNAPRRLRADGVQAVEAWDYDAIRGIPVDARVAIVGAGLSMVDALLSLDATGHRGPVEVLSRHALLPRPHAAHGPAFAADLDALLALPGVRARTRLLRRWVEAAAAQGLPWQAVMEALRPHVQRLWRTLGAAEQRRFLRHAVRHWDVHRHRIAPEVHATVQAAIDAGRVRLHRGRALAIARDAGGLRIETGAGPLRADVVVNATGVESAAARMRNPLLDDLLARGAARPGPHGIGVDTDAEGALLDAAGTPQPRVRVAGSLRIGTLWESLAVPELRVQAAAIAAHAFPG</sequence>
<dbReference type="Pfam" id="PF13454">
    <property type="entry name" value="NAD_binding_9"/>
    <property type="match status" value="1"/>
</dbReference>
<comment type="caution">
    <text evidence="2">The sequence shown here is derived from an EMBL/GenBank/DDBJ whole genome shotgun (WGS) entry which is preliminary data.</text>
</comment>
<dbReference type="InterPro" id="IPR052189">
    <property type="entry name" value="L-asp_N-monooxygenase_NS-form"/>
</dbReference>
<keyword evidence="3" id="KW-1185">Reference proteome</keyword>
<dbReference type="InterPro" id="IPR036188">
    <property type="entry name" value="FAD/NAD-bd_sf"/>
</dbReference>
<dbReference type="PANTHER" id="PTHR40254:SF1">
    <property type="entry name" value="BLR0577 PROTEIN"/>
    <property type="match status" value="1"/>
</dbReference>
<dbReference type="RefSeq" id="WP_377004699.1">
    <property type="nucleotide sequence ID" value="NZ_JBHSGG010000030.1"/>
</dbReference>
<dbReference type="InterPro" id="IPR038732">
    <property type="entry name" value="HpyO/CreE_NAD-binding"/>
</dbReference>
<proteinExistence type="predicted"/>